<evidence type="ECO:0000313" key="6">
    <source>
        <dbReference type="EMBL" id="NNU80728.1"/>
    </source>
</evidence>
<dbReference type="GO" id="GO:0016042">
    <property type="term" value="P:lipid catabolic process"/>
    <property type="evidence" value="ECO:0007669"/>
    <property type="project" value="UniProtKB-UniRule"/>
</dbReference>
<feature type="short sequence motif" description="GXGXXG" evidence="4">
    <location>
        <begin position="12"/>
        <end position="17"/>
    </location>
</feature>
<dbReference type="InterPro" id="IPR016035">
    <property type="entry name" value="Acyl_Trfase/lysoPLipase"/>
</dbReference>
<dbReference type="InterPro" id="IPR050301">
    <property type="entry name" value="NTE"/>
</dbReference>
<evidence type="ECO:0000256" key="1">
    <source>
        <dbReference type="ARBA" id="ARBA00022801"/>
    </source>
</evidence>
<dbReference type="EMBL" id="JABFBC010000001">
    <property type="protein sequence ID" value="NNU80728.1"/>
    <property type="molecule type" value="Genomic_DNA"/>
</dbReference>
<comment type="caution">
    <text evidence="6">The sequence shown here is derived from an EMBL/GenBank/DDBJ whole genome shotgun (WGS) entry which is preliminary data.</text>
</comment>
<proteinExistence type="predicted"/>
<keyword evidence="7" id="KW-1185">Reference proteome</keyword>
<feature type="active site" description="Nucleophile" evidence="4">
    <location>
        <position position="42"/>
    </location>
</feature>
<feature type="short sequence motif" description="DGA/G" evidence="4">
    <location>
        <begin position="206"/>
        <end position="208"/>
    </location>
</feature>
<dbReference type="SUPFAM" id="SSF52151">
    <property type="entry name" value="FabD/lysophospholipase-like"/>
    <property type="match status" value="1"/>
</dbReference>
<dbReference type="Proteomes" id="UP000572377">
    <property type="component" value="Unassembled WGS sequence"/>
</dbReference>
<reference evidence="6 7" key="1">
    <citation type="submission" date="2020-05" db="EMBL/GenBank/DDBJ databases">
        <title>Gimesia benthica sp. nov., a novel planctomycete isolated from a deep-sea water sample of the Northwest Indian Ocean.</title>
        <authorList>
            <person name="Wang J."/>
            <person name="Ruan C."/>
            <person name="Song L."/>
            <person name="Zhu Y."/>
            <person name="Li A."/>
            <person name="Zheng X."/>
            <person name="Wang L."/>
            <person name="Lu Z."/>
            <person name="Huang Y."/>
            <person name="Du W."/>
            <person name="Zhou Y."/>
            <person name="Huang L."/>
            <person name="Dai X."/>
        </authorList>
    </citation>
    <scope>NUCLEOTIDE SEQUENCE [LARGE SCALE GENOMIC DNA]</scope>
    <source>
        <strain evidence="6 7">YYQ-30</strain>
    </source>
</reference>
<dbReference type="Pfam" id="PF01734">
    <property type="entry name" value="Patatin"/>
    <property type="match status" value="1"/>
</dbReference>
<feature type="domain" description="PNPLA" evidence="5">
    <location>
        <begin position="8"/>
        <end position="219"/>
    </location>
</feature>
<organism evidence="6 7">
    <name type="scientific">Halovulum dunhuangense</name>
    <dbReference type="NCBI Taxonomy" id="1505036"/>
    <lineage>
        <taxon>Bacteria</taxon>
        <taxon>Pseudomonadati</taxon>
        <taxon>Pseudomonadota</taxon>
        <taxon>Alphaproteobacteria</taxon>
        <taxon>Rhodobacterales</taxon>
        <taxon>Paracoccaceae</taxon>
        <taxon>Halovulum</taxon>
    </lineage>
</organism>
<comment type="caution">
    <text evidence="4">Lacks conserved residue(s) required for the propagation of feature annotation.</text>
</comment>
<name>A0A849L2Z6_9RHOB</name>
<evidence type="ECO:0000256" key="4">
    <source>
        <dbReference type="PROSITE-ProRule" id="PRU01161"/>
    </source>
</evidence>
<evidence type="ECO:0000256" key="3">
    <source>
        <dbReference type="ARBA" id="ARBA00023098"/>
    </source>
</evidence>
<protein>
    <submittedName>
        <fullName evidence="6">Patatin-like phospholipase family protein</fullName>
    </submittedName>
</protein>
<dbReference type="GO" id="GO:0016787">
    <property type="term" value="F:hydrolase activity"/>
    <property type="evidence" value="ECO:0007669"/>
    <property type="project" value="UniProtKB-UniRule"/>
</dbReference>
<dbReference type="PANTHER" id="PTHR14226">
    <property type="entry name" value="NEUROPATHY TARGET ESTERASE/SWISS CHEESE D.MELANOGASTER"/>
    <property type="match status" value="1"/>
</dbReference>
<dbReference type="PROSITE" id="PS51635">
    <property type="entry name" value="PNPLA"/>
    <property type="match status" value="1"/>
</dbReference>
<keyword evidence="2 4" id="KW-0442">Lipid degradation</keyword>
<gene>
    <name evidence="6" type="ORF">HMH01_09795</name>
</gene>
<sequence length="349" mass="38013">MSVTRINLALQGGGAHGAFTWGVLDRLLEDESLEIEGITATSAGAMNAAALKAGWLRGGHAGARAQLAAFWEEISAHTALPDPMLQSWLAALAPDPVLISGMIEASPAWFALDTASRLFSPYQTNPLGIHPLRPVVEKMLDFDMVCAADGPKLFVAATNVRSGKVRIFSGAEISPDALLASACLPTLYQAVEIDDPATGRREAYWDGGYMGNPALFPLFYETRSEDILIVHINPIHRETLPRTATEIQNRINEISFNSSLLRGLRAIAFAHRLLAEGHIAPGSMKDVRIHQVMDDALMTKLGVATKLTPNRALLLRLRDAGRARMDAFLAHHRDDLGRHGTVDLRELYD</sequence>
<evidence type="ECO:0000313" key="7">
    <source>
        <dbReference type="Proteomes" id="UP000572377"/>
    </source>
</evidence>
<dbReference type="RefSeq" id="WP_171324752.1">
    <property type="nucleotide sequence ID" value="NZ_JABFBC010000001.1"/>
</dbReference>
<feature type="active site" description="Proton acceptor" evidence="4">
    <location>
        <position position="206"/>
    </location>
</feature>
<keyword evidence="1 4" id="KW-0378">Hydrolase</keyword>
<dbReference type="InterPro" id="IPR002641">
    <property type="entry name" value="PNPLA_dom"/>
</dbReference>
<evidence type="ECO:0000256" key="2">
    <source>
        <dbReference type="ARBA" id="ARBA00022963"/>
    </source>
</evidence>
<keyword evidence="3 4" id="KW-0443">Lipid metabolism</keyword>
<evidence type="ECO:0000259" key="5">
    <source>
        <dbReference type="PROSITE" id="PS51635"/>
    </source>
</evidence>
<accession>A0A849L2Z6</accession>
<dbReference type="PANTHER" id="PTHR14226:SF78">
    <property type="entry name" value="SLR0060 PROTEIN"/>
    <property type="match status" value="1"/>
</dbReference>
<dbReference type="AlphaFoldDB" id="A0A849L2Z6"/>
<dbReference type="Gene3D" id="3.40.1090.10">
    <property type="entry name" value="Cytosolic phospholipase A2 catalytic domain"/>
    <property type="match status" value="2"/>
</dbReference>